<proteinExistence type="predicted"/>
<feature type="compositionally biased region" description="Pro residues" evidence="1">
    <location>
        <begin position="299"/>
        <end position="340"/>
    </location>
</feature>
<name>A0A2N3PNP8_9PROT</name>
<dbReference type="Pfam" id="PF11906">
    <property type="entry name" value="DUF3426"/>
    <property type="match status" value="1"/>
</dbReference>
<sequence length="352" mass="37129">MIVTCPNCDTHFSVSESALGTTGRTVRCARCSHKWHQDPPSAEAGEIPLEMPPAASDSTRSRETLAEHMFIDDAAGDGVALAEVEDDAVPDFGALLAEESDETKDKAEAESEEEDPFAKISELMMASAPEPIPDVFASPPPKPAVRRKGAAGLWLLLVVLLTGSAGAGLYFLQDKVIDRWPEAARYYDQLGLRNEVVGAGLTFRNYNSERLVQDANEVLIVRGVIANTTEQPHEVPLLRLALYNNQTLLQEKIISPPQTTLDAHGTVGFRITLDQPDANATRFEVTFTAAKPPAKDAPAAPPPASVSAPAPAPVAAPPAAAPAPAPAQTPTAAPPAPVPPAGTARPARSPAK</sequence>
<evidence type="ECO:0000313" key="4">
    <source>
        <dbReference type="EMBL" id="PKU22015.1"/>
    </source>
</evidence>
<feature type="domain" description="Zinc finger/thioredoxin putative" evidence="3">
    <location>
        <begin position="1"/>
        <end position="35"/>
    </location>
</feature>
<dbReference type="InterPro" id="IPR047676">
    <property type="entry name" value="FxLYD_dom"/>
</dbReference>
<dbReference type="AlphaFoldDB" id="A0A2N3PNP8"/>
<dbReference type="Proteomes" id="UP000233293">
    <property type="component" value="Unassembled WGS sequence"/>
</dbReference>
<feature type="region of interest" description="Disordered" evidence="1">
    <location>
        <begin position="289"/>
        <end position="352"/>
    </location>
</feature>
<feature type="compositionally biased region" description="Low complexity" evidence="1">
    <location>
        <begin position="289"/>
        <end position="298"/>
    </location>
</feature>
<dbReference type="OrthoDB" id="7159357at2"/>
<dbReference type="EMBL" id="PIUM01000039">
    <property type="protein sequence ID" value="PKU22015.1"/>
    <property type="molecule type" value="Genomic_DNA"/>
</dbReference>
<dbReference type="RefSeq" id="WP_101253129.1">
    <property type="nucleotide sequence ID" value="NZ_PIUM01000039.1"/>
</dbReference>
<evidence type="ECO:0000256" key="2">
    <source>
        <dbReference type="SAM" id="Phobius"/>
    </source>
</evidence>
<feature type="compositionally biased region" description="Low complexity" evidence="1">
    <location>
        <begin position="341"/>
        <end position="352"/>
    </location>
</feature>
<keyword evidence="2" id="KW-0472">Membrane</keyword>
<reference evidence="5" key="1">
    <citation type="submission" date="2017-12" db="EMBL/GenBank/DDBJ databases">
        <title>Draft genome sequence of Telmatospirillum siberiense 26-4b1T, an acidotolerant peatland alphaproteobacterium potentially involved in sulfur cycling.</title>
        <authorList>
            <person name="Hausmann B."/>
            <person name="Pjevac P."/>
            <person name="Schreck K."/>
            <person name="Herbold C.W."/>
            <person name="Daims H."/>
            <person name="Wagner M."/>
            <person name="Pester M."/>
            <person name="Loy A."/>
        </authorList>
    </citation>
    <scope>NUCLEOTIDE SEQUENCE [LARGE SCALE GENOMIC DNA]</scope>
    <source>
        <strain evidence="5">26-4b1</strain>
    </source>
</reference>
<keyword evidence="5" id="KW-1185">Reference proteome</keyword>
<gene>
    <name evidence="4" type="ORF">CWS72_23700</name>
</gene>
<dbReference type="Pfam" id="PF13717">
    <property type="entry name" value="Zn_ribbon_4"/>
    <property type="match status" value="1"/>
</dbReference>
<feature type="transmembrane region" description="Helical" evidence="2">
    <location>
        <begin position="151"/>
        <end position="172"/>
    </location>
</feature>
<evidence type="ECO:0000259" key="3">
    <source>
        <dbReference type="Pfam" id="PF13717"/>
    </source>
</evidence>
<comment type="caution">
    <text evidence="4">The sequence shown here is derived from an EMBL/GenBank/DDBJ whole genome shotgun (WGS) entry which is preliminary data.</text>
</comment>
<dbReference type="InterPro" id="IPR021834">
    <property type="entry name" value="DUF3426"/>
</dbReference>
<dbReference type="NCBIfam" id="TIGR02098">
    <property type="entry name" value="MJ0042_CXXC"/>
    <property type="match status" value="1"/>
</dbReference>
<protein>
    <recommendedName>
        <fullName evidence="3">Zinc finger/thioredoxin putative domain-containing protein</fullName>
    </recommendedName>
</protein>
<keyword evidence="2" id="KW-0812">Transmembrane</keyword>
<keyword evidence="2" id="KW-1133">Transmembrane helix</keyword>
<evidence type="ECO:0000313" key="5">
    <source>
        <dbReference type="Proteomes" id="UP000233293"/>
    </source>
</evidence>
<organism evidence="4 5">
    <name type="scientific">Telmatospirillum siberiense</name>
    <dbReference type="NCBI Taxonomy" id="382514"/>
    <lineage>
        <taxon>Bacteria</taxon>
        <taxon>Pseudomonadati</taxon>
        <taxon>Pseudomonadota</taxon>
        <taxon>Alphaproteobacteria</taxon>
        <taxon>Rhodospirillales</taxon>
        <taxon>Rhodospirillaceae</taxon>
        <taxon>Telmatospirillum</taxon>
    </lineage>
</organism>
<accession>A0A2N3PNP8</accession>
<feature type="region of interest" description="Disordered" evidence="1">
    <location>
        <begin position="36"/>
        <end position="57"/>
    </location>
</feature>
<evidence type="ECO:0000256" key="1">
    <source>
        <dbReference type="SAM" id="MobiDB-lite"/>
    </source>
</evidence>
<dbReference type="NCBIfam" id="NF038353">
    <property type="entry name" value="FxLYD_dom"/>
    <property type="match status" value="1"/>
</dbReference>
<dbReference type="InterPro" id="IPR011723">
    <property type="entry name" value="Znf/thioredoxin_put"/>
</dbReference>